<dbReference type="GO" id="GO:0005524">
    <property type="term" value="F:ATP binding"/>
    <property type="evidence" value="ECO:0007669"/>
    <property type="project" value="UniProtKB-KW"/>
</dbReference>
<keyword evidence="6 18" id="KW-0418">Kinase</keyword>
<name>A0A327X1W3_LARAB</name>
<evidence type="ECO:0000256" key="9">
    <source>
        <dbReference type="ARBA" id="ARBA00023015"/>
    </source>
</evidence>
<dbReference type="PROSITE" id="PS50110">
    <property type="entry name" value="RESPONSE_REGULATORY"/>
    <property type="match status" value="1"/>
</dbReference>
<evidence type="ECO:0000256" key="12">
    <source>
        <dbReference type="PROSITE-ProRule" id="PRU00169"/>
    </source>
</evidence>
<dbReference type="PROSITE" id="PS50109">
    <property type="entry name" value="HIS_KIN"/>
    <property type="match status" value="1"/>
</dbReference>
<feature type="modified residue" description="4-aspartylphosphate" evidence="12">
    <location>
        <position position="784"/>
    </location>
</feature>
<dbReference type="CDD" id="cd00082">
    <property type="entry name" value="HisKA"/>
    <property type="match status" value="1"/>
</dbReference>
<evidence type="ECO:0000256" key="10">
    <source>
        <dbReference type="ARBA" id="ARBA00023125"/>
    </source>
</evidence>
<sequence>MGKILLLFCAIGFCAVAQPSKRDSLEALLQKAGPDTNRVRLLNDAAAIYWSSDPEKLKRYAEEAMQLSRQLDDGVGMGRSYVSMGIYHWAKGNYQKAIESVKAGLPYLEAGKNNRAISAAYHNMGMNYAALSDFPQAIDYYFKALKVYEGMGAGTQAQAASTYNAIGVIFEHQQNYDQALKYYWQSYRKNAGTDLRGQMGVLINIGTVYQLKGDLRKAVFYLNQARSGFETMKEPIGIAMSLNHLGEVYLKMKQLDRAENHYRRALQLGEQKNYQSSILTSLLGLGRVRSETGQDARSLDYYEEARQLAEQLHQREDRLSAYKGLAAAYAATGNFAKAYGFQSKWVALNDSVFNEESAKKIASVQAGYQSEKKQAEIELLKKEQEVSVLWRNTIGAGLLLTLLVGALVVSRQRLKIQKNQALLEQSRLVAQKNEQLQRQTLQLEGQAQTLATQARQLQELDEVKSRFFANISHEFRTPLTLIIGPLAEKMRSMTDSTDVDFRWNEVAVMHRNAQRLLQLINQLLDLSKIESGKMELRLQPGPINDLLTVTAASFSSMAEQRHIQYTVHIPTERLSVRYHADQFEKVVTNLLSNAFKFTPNGGSVTLTAQRILKHEKPYVQLSVDDNGIGIAPEQFERVFERFYQGTTSLVGDQPGTGIGLSLVKEVIQLHNGTIRVETKAGPGARFVVELPLVEWADPISEGTSIKSRADEARFVADNTVPDEPENGAEESDQRPALLIVEDNDDLRMFIRNQLRRHYRVLESENGVRGLEAAIEQAPDLIISDWMMPEMDGAELCRCIKTDERTSHIPVILLTALATQDNKLTGLETGADDYLTKPFDSRELLVRVQNLIESRRKLRERFGRELRIGPTDIAVTSADEKFLMRVMKIVEDNLGKSEFSVEEFGREAGLSRMQLHRKLTALTGQSAGDFIRVMRLKRAAQLLEGQAATVSEIAYEVGFNSLSYFSKAFREQFGVLPTEYASRPNASV</sequence>
<dbReference type="SMART" id="SM00387">
    <property type="entry name" value="HATPase_c"/>
    <property type="match status" value="1"/>
</dbReference>
<dbReference type="InterPro" id="IPR005467">
    <property type="entry name" value="His_kinase_dom"/>
</dbReference>
<dbReference type="GO" id="GO:0000155">
    <property type="term" value="F:phosphorelay sensor kinase activity"/>
    <property type="evidence" value="ECO:0007669"/>
    <property type="project" value="InterPro"/>
</dbReference>
<dbReference type="EMBL" id="QLMC01000002">
    <property type="protein sequence ID" value="RAK00110.1"/>
    <property type="molecule type" value="Genomic_DNA"/>
</dbReference>
<dbReference type="SUPFAM" id="SSF48452">
    <property type="entry name" value="TPR-like"/>
    <property type="match status" value="2"/>
</dbReference>
<dbReference type="RefSeq" id="WP_111627882.1">
    <property type="nucleotide sequence ID" value="NZ_QLMC01000002.1"/>
</dbReference>
<evidence type="ECO:0000256" key="13">
    <source>
        <dbReference type="PROSITE-ProRule" id="PRU00339"/>
    </source>
</evidence>
<evidence type="ECO:0000259" key="15">
    <source>
        <dbReference type="PROSITE" id="PS01124"/>
    </source>
</evidence>
<dbReference type="Gene3D" id="3.30.565.10">
    <property type="entry name" value="Histidine kinase-like ATPase, C-terminal domain"/>
    <property type="match status" value="1"/>
</dbReference>
<dbReference type="PROSITE" id="PS00041">
    <property type="entry name" value="HTH_ARAC_FAMILY_1"/>
    <property type="match status" value="1"/>
</dbReference>
<feature type="repeat" description="TPR" evidence="13">
    <location>
        <begin position="239"/>
        <end position="272"/>
    </location>
</feature>
<keyword evidence="10" id="KW-0238">DNA-binding</keyword>
<comment type="caution">
    <text evidence="18">The sequence shown here is derived from an EMBL/GenBank/DDBJ whole genome shotgun (WGS) entry which is preliminary data.</text>
</comment>
<dbReference type="InterPro" id="IPR011006">
    <property type="entry name" value="CheY-like_superfamily"/>
</dbReference>
<dbReference type="Gene3D" id="1.25.40.10">
    <property type="entry name" value="Tetratricopeptide repeat domain"/>
    <property type="match status" value="2"/>
</dbReference>
<dbReference type="InterPro" id="IPR036097">
    <property type="entry name" value="HisK_dim/P_sf"/>
</dbReference>
<dbReference type="AlphaFoldDB" id="A0A327X1W3"/>
<keyword evidence="5" id="KW-0547">Nucleotide-binding</keyword>
<evidence type="ECO:0000256" key="3">
    <source>
        <dbReference type="ARBA" id="ARBA00022553"/>
    </source>
</evidence>
<dbReference type="PROSITE" id="PS01124">
    <property type="entry name" value="HTH_ARAC_FAMILY_2"/>
    <property type="match status" value="1"/>
</dbReference>
<proteinExistence type="predicted"/>
<dbReference type="Pfam" id="PF00072">
    <property type="entry name" value="Response_reg"/>
    <property type="match status" value="1"/>
</dbReference>
<protein>
    <recommendedName>
        <fullName evidence="2">histidine kinase</fullName>
        <ecNumber evidence="2">2.7.13.3</ecNumber>
    </recommendedName>
</protein>
<evidence type="ECO:0000256" key="8">
    <source>
        <dbReference type="ARBA" id="ARBA00023012"/>
    </source>
</evidence>
<gene>
    <name evidence="18" type="ORF">LX87_01808</name>
</gene>
<dbReference type="Pfam" id="PF00512">
    <property type="entry name" value="HisKA"/>
    <property type="match status" value="1"/>
</dbReference>
<dbReference type="CDD" id="cd17574">
    <property type="entry name" value="REC_OmpR"/>
    <property type="match status" value="1"/>
</dbReference>
<keyword evidence="8" id="KW-0902">Two-component regulatory system</keyword>
<dbReference type="FunFam" id="3.30.565.10:FF:000037">
    <property type="entry name" value="Hybrid sensor histidine kinase/response regulator"/>
    <property type="match status" value="1"/>
</dbReference>
<keyword evidence="9" id="KW-0805">Transcription regulation</keyword>
<evidence type="ECO:0000256" key="14">
    <source>
        <dbReference type="SAM" id="Coils"/>
    </source>
</evidence>
<evidence type="ECO:0000256" key="11">
    <source>
        <dbReference type="ARBA" id="ARBA00023163"/>
    </source>
</evidence>
<dbReference type="InterPro" id="IPR011990">
    <property type="entry name" value="TPR-like_helical_dom_sf"/>
</dbReference>
<dbReference type="Pfam" id="PF12833">
    <property type="entry name" value="HTH_18"/>
    <property type="match status" value="1"/>
</dbReference>
<dbReference type="Gene3D" id="1.10.287.130">
    <property type="match status" value="1"/>
</dbReference>
<dbReference type="CDD" id="cd00075">
    <property type="entry name" value="HATPase"/>
    <property type="match status" value="1"/>
</dbReference>
<dbReference type="InterPro" id="IPR019734">
    <property type="entry name" value="TPR_rpt"/>
</dbReference>
<reference evidence="18 19" key="1">
    <citation type="submission" date="2018-06" db="EMBL/GenBank/DDBJ databases">
        <title>Genomic Encyclopedia of Archaeal and Bacterial Type Strains, Phase II (KMG-II): from individual species to whole genera.</title>
        <authorList>
            <person name="Goeker M."/>
        </authorList>
    </citation>
    <scope>NUCLEOTIDE SEQUENCE [LARGE SCALE GENOMIC DNA]</scope>
    <source>
        <strain evidence="18 19">DSM 21851</strain>
    </source>
</reference>
<dbReference type="SMART" id="SM00388">
    <property type="entry name" value="HisKA"/>
    <property type="match status" value="1"/>
</dbReference>
<keyword evidence="14" id="KW-0175">Coiled coil</keyword>
<dbReference type="InterPro" id="IPR003594">
    <property type="entry name" value="HATPase_dom"/>
</dbReference>
<accession>A0A327X1W3</accession>
<dbReference type="InterPro" id="IPR018062">
    <property type="entry name" value="HTH_AraC-typ_CS"/>
</dbReference>
<comment type="catalytic activity">
    <reaction evidence="1">
        <text>ATP + protein L-histidine = ADP + protein N-phospho-L-histidine.</text>
        <dbReference type="EC" id="2.7.13.3"/>
    </reaction>
</comment>
<dbReference type="OrthoDB" id="9797097at2"/>
<evidence type="ECO:0000259" key="16">
    <source>
        <dbReference type="PROSITE" id="PS50109"/>
    </source>
</evidence>
<evidence type="ECO:0000256" key="4">
    <source>
        <dbReference type="ARBA" id="ARBA00022679"/>
    </source>
</evidence>
<dbReference type="EC" id="2.7.13.3" evidence="2"/>
<evidence type="ECO:0000259" key="17">
    <source>
        <dbReference type="PROSITE" id="PS50110"/>
    </source>
</evidence>
<dbReference type="GO" id="GO:0043565">
    <property type="term" value="F:sequence-specific DNA binding"/>
    <property type="evidence" value="ECO:0007669"/>
    <property type="project" value="InterPro"/>
</dbReference>
<evidence type="ECO:0000313" key="18">
    <source>
        <dbReference type="EMBL" id="RAK00110.1"/>
    </source>
</evidence>
<dbReference type="SUPFAM" id="SSF46689">
    <property type="entry name" value="Homeodomain-like"/>
    <property type="match status" value="1"/>
</dbReference>
<dbReference type="SMART" id="SM00342">
    <property type="entry name" value="HTH_ARAC"/>
    <property type="match status" value="1"/>
</dbReference>
<dbReference type="GO" id="GO:0003700">
    <property type="term" value="F:DNA-binding transcription factor activity"/>
    <property type="evidence" value="ECO:0007669"/>
    <property type="project" value="InterPro"/>
</dbReference>
<dbReference type="PROSITE" id="PS50005">
    <property type="entry name" value="TPR"/>
    <property type="match status" value="3"/>
</dbReference>
<dbReference type="Pfam" id="PF13424">
    <property type="entry name" value="TPR_12"/>
    <property type="match status" value="2"/>
</dbReference>
<dbReference type="InterPro" id="IPR003661">
    <property type="entry name" value="HisK_dim/P_dom"/>
</dbReference>
<dbReference type="SUPFAM" id="SSF52172">
    <property type="entry name" value="CheY-like"/>
    <property type="match status" value="1"/>
</dbReference>
<dbReference type="SUPFAM" id="SSF47384">
    <property type="entry name" value="Homodimeric domain of signal transducing histidine kinase"/>
    <property type="match status" value="1"/>
</dbReference>
<dbReference type="SMART" id="SM00028">
    <property type="entry name" value="TPR"/>
    <property type="match status" value="7"/>
</dbReference>
<dbReference type="InterPro" id="IPR036890">
    <property type="entry name" value="HATPase_C_sf"/>
</dbReference>
<dbReference type="FunFam" id="1.10.287.130:FF:000045">
    <property type="entry name" value="Two-component system sensor histidine kinase/response regulator"/>
    <property type="match status" value="1"/>
</dbReference>
<keyword evidence="13" id="KW-0802">TPR repeat</keyword>
<evidence type="ECO:0000256" key="1">
    <source>
        <dbReference type="ARBA" id="ARBA00000085"/>
    </source>
</evidence>
<dbReference type="PANTHER" id="PTHR43547">
    <property type="entry name" value="TWO-COMPONENT HISTIDINE KINASE"/>
    <property type="match status" value="1"/>
</dbReference>
<organism evidence="18 19">
    <name type="scientific">Larkinella arboricola</name>
    <dbReference type="NCBI Taxonomy" id="643671"/>
    <lineage>
        <taxon>Bacteria</taxon>
        <taxon>Pseudomonadati</taxon>
        <taxon>Bacteroidota</taxon>
        <taxon>Cytophagia</taxon>
        <taxon>Cytophagales</taxon>
        <taxon>Spirosomataceae</taxon>
        <taxon>Larkinella</taxon>
    </lineage>
</organism>
<feature type="domain" description="Response regulatory" evidence="17">
    <location>
        <begin position="736"/>
        <end position="851"/>
    </location>
</feature>
<keyword evidence="7" id="KW-0067">ATP-binding</keyword>
<dbReference type="Pfam" id="PF02518">
    <property type="entry name" value="HATPase_c"/>
    <property type="match status" value="1"/>
</dbReference>
<feature type="repeat" description="TPR" evidence="13">
    <location>
        <begin position="160"/>
        <end position="193"/>
    </location>
</feature>
<evidence type="ECO:0000256" key="5">
    <source>
        <dbReference type="ARBA" id="ARBA00022741"/>
    </source>
</evidence>
<feature type="repeat" description="TPR" evidence="13">
    <location>
        <begin position="118"/>
        <end position="151"/>
    </location>
</feature>
<keyword evidence="4" id="KW-0808">Transferase</keyword>
<feature type="domain" description="Histidine kinase" evidence="16">
    <location>
        <begin position="470"/>
        <end position="694"/>
    </location>
</feature>
<dbReference type="SMART" id="SM00448">
    <property type="entry name" value="REC"/>
    <property type="match status" value="1"/>
</dbReference>
<dbReference type="Gene3D" id="3.40.50.2300">
    <property type="match status" value="1"/>
</dbReference>
<dbReference type="InterPro" id="IPR004358">
    <property type="entry name" value="Sig_transdc_His_kin-like_C"/>
</dbReference>
<keyword evidence="11" id="KW-0804">Transcription</keyword>
<evidence type="ECO:0000313" key="19">
    <source>
        <dbReference type="Proteomes" id="UP000248790"/>
    </source>
</evidence>
<evidence type="ECO:0000256" key="7">
    <source>
        <dbReference type="ARBA" id="ARBA00022840"/>
    </source>
</evidence>
<feature type="domain" description="HTH araC/xylS-type" evidence="15">
    <location>
        <begin position="883"/>
        <end position="982"/>
    </location>
</feature>
<keyword evidence="19" id="KW-1185">Reference proteome</keyword>
<dbReference type="Gene3D" id="1.10.10.60">
    <property type="entry name" value="Homeodomain-like"/>
    <property type="match status" value="1"/>
</dbReference>
<evidence type="ECO:0000256" key="2">
    <source>
        <dbReference type="ARBA" id="ARBA00012438"/>
    </source>
</evidence>
<dbReference type="SUPFAM" id="SSF55874">
    <property type="entry name" value="ATPase domain of HSP90 chaperone/DNA topoisomerase II/histidine kinase"/>
    <property type="match status" value="1"/>
</dbReference>
<evidence type="ECO:0000256" key="6">
    <source>
        <dbReference type="ARBA" id="ARBA00022777"/>
    </source>
</evidence>
<dbReference type="InterPro" id="IPR018060">
    <property type="entry name" value="HTH_AraC"/>
</dbReference>
<feature type="coiled-coil region" evidence="14">
    <location>
        <begin position="419"/>
        <end position="453"/>
    </location>
</feature>
<keyword evidence="3 12" id="KW-0597">Phosphoprotein</keyword>
<dbReference type="Proteomes" id="UP000248790">
    <property type="component" value="Unassembled WGS sequence"/>
</dbReference>
<dbReference type="PRINTS" id="PR00344">
    <property type="entry name" value="BCTRLSENSOR"/>
</dbReference>
<dbReference type="PANTHER" id="PTHR43547:SF2">
    <property type="entry name" value="HYBRID SIGNAL TRANSDUCTION HISTIDINE KINASE C"/>
    <property type="match status" value="1"/>
</dbReference>
<dbReference type="InterPro" id="IPR009057">
    <property type="entry name" value="Homeodomain-like_sf"/>
</dbReference>
<dbReference type="InterPro" id="IPR001789">
    <property type="entry name" value="Sig_transdc_resp-reg_receiver"/>
</dbReference>